<proteinExistence type="predicted"/>
<dbReference type="Gene3D" id="3.20.20.70">
    <property type="entry name" value="Aldolase class I"/>
    <property type="match status" value="1"/>
</dbReference>
<protein>
    <submittedName>
        <fullName evidence="2">Sialic acid synthase</fullName>
        <ecNumber evidence="2">2.5.1.56</ecNumber>
        <ecNumber evidence="2">2.5.1.57</ecNumber>
    </submittedName>
</protein>
<dbReference type="PROSITE" id="PS50844">
    <property type="entry name" value="AFP_LIKE"/>
    <property type="match status" value="1"/>
</dbReference>
<evidence type="ECO:0000313" key="3">
    <source>
        <dbReference type="Proteomes" id="UP001155010"/>
    </source>
</evidence>
<feature type="domain" description="AFP-like" evidence="1">
    <location>
        <begin position="298"/>
        <end position="354"/>
    </location>
</feature>
<dbReference type="Pfam" id="PF08666">
    <property type="entry name" value="SAF"/>
    <property type="match status" value="1"/>
</dbReference>
<organism evidence="2 3">
    <name type="scientific">Salinibacter ruber</name>
    <dbReference type="NCBI Taxonomy" id="146919"/>
    <lineage>
        <taxon>Bacteria</taxon>
        <taxon>Pseudomonadati</taxon>
        <taxon>Rhodothermota</taxon>
        <taxon>Rhodothermia</taxon>
        <taxon>Rhodothermales</taxon>
        <taxon>Salinibacteraceae</taxon>
        <taxon>Salinibacter</taxon>
    </lineage>
</organism>
<gene>
    <name evidence="2" type="ORF">GGP83_003282</name>
</gene>
<dbReference type="InterPro" id="IPR006190">
    <property type="entry name" value="SAF_AFP_Neu5Ac"/>
</dbReference>
<dbReference type="GO" id="GO:0050462">
    <property type="term" value="F:N-acetylneuraminate synthase activity"/>
    <property type="evidence" value="ECO:0007669"/>
    <property type="project" value="UniProtKB-EC"/>
</dbReference>
<dbReference type="SUPFAM" id="SSF51269">
    <property type="entry name" value="AFP III-like domain"/>
    <property type="match status" value="1"/>
</dbReference>
<dbReference type="GO" id="GO:0016051">
    <property type="term" value="P:carbohydrate biosynthetic process"/>
    <property type="evidence" value="ECO:0007669"/>
    <property type="project" value="InterPro"/>
</dbReference>
<dbReference type="InterPro" id="IPR013974">
    <property type="entry name" value="SAF"/>
</dbReference>
<dbReference type="Proteomes" id="UP001155010">
    <property type="component" value="Unassembled WGS sequence"/>
</dbReference>
<evidence type="ECO:0000259" key="1">
    <source>
        <dbReference type="PROSITE" id="PS50844"/>
    </source>
</evidence>
<dbReference type="CDD" id="cd11615">
    <property type="entry name" value="SAF_NeuB_like"/>
    <property type="match status" value="1"/>
</dbReference>
<dbReference type="EC" id="2.5.1.57" evidence="2"/>
<reference evidence="2" key="1">
    <citation type="submission" date="2022-08" db="EMBL/GenBank/DDBJ databases">
        <title>Genomic Encyclopedia of Type Strains, Phase V (KMG-V): Genome sequencing to study the core and pangenomes of soil and plant-associated prokaryotes.</title>
        <authorList>
            <person name="Whitman W."/>
        </authorList>
    </citation>
    <scope>NUCLEOTIDE SEQUENCE</scope>
    <source>
        <strain evidence="2">SP2017</strain>
    </source>
</reference>
<dbReference type="AlphaFoldDB" id="A0A9X2UBW5"/>
<dbReference type="SUPFAM" id="SSF51569">
    <property type="entry name" value="Aldolase"/>
    <property type="match status" value="1"/>
</dbReference>
<accession>A0A9X2UBW5</accession>
<dbReference type="GO" id="GO:0047444">
    <property type="term" value="F:N-acylneuraminate-9-phosphate synthase activity"/>
    <property type="evidence" value="ECO:0007669"/>
    <property type="project" value="UniProtKB-EC"/>
</dbReference>
<dbReference type="InterPro" id="IPR057736">
    <property type="entry name" value="SAF_PseI/NeuA/NeuB"/>
</dbReference>
<dbReference type="EC" id="2.5.1.56" evidence="2"/>
<keyword evidence="2" id="KW-0808">Transferase</keyword>
<comment type="caution">
    <text evidence="2">The sequence shown here is derived from an EMBL/GenBank/DDBJ whole genome shotgun (WGS) entry which is preliminary data.</text>
</comment>
<dbReference type="RefSeq" id="WP_259082575.1">
    <property type="nucleotide sequence ID" value="NZ_JANUBB010000021.1"/>
</dbReference>
<dbReference type="InterPro" id="IPR013132">
    <property type="entry name" value="PseI/NeuA/B-like_N"/>
</dbReference>
<dbReference type="PANTHER" id="PTHR42966">
    <property type="entry name" value="N-ACETYLNEURAMINATE SYNTHASE"/>
    <property type="match status" value="1"/>
</dbReference>
<dbReference type="PANTHER" id="PTHR42966:SF1">
    <property type="entry name" value="SIALIC ACID SYNTHASE"/>
    <property type="match status" value="1"/>
</dbReference>
<dbReference type="Gene3D" id="3.90.1210.10">
    <property type="entry name" value="Antifreeze-like/N-acetylneuraminic acid synthase C-terminal domain"/>
    <property type="match status" value="1"/>
</dbReference>
<name>A0A9X2UBW5_9BACT</name>
<dbReference type="InterPro" id="IPR036732">
    <property type="entry name" value="AFP_Neu5c_C_sf"/>
</dbReference>
<dbReference type="InterPro" id="IPR051690">
    <property type="entry name" value="PseI-like"/>
</dbReference>
<sequence>MESSNPKQKIRINENRTIGREEKTFIVAEIGQNHNGEMENARKLIDVAAEAGVDAAKFCKRHIPSELTEEAYNRPYRGPQSFGETYGEHREFLELTRDQHSQLAEYARGKGLIYFASACDRKSVDDMEYIGVPLYKVASRDLTNIPLIEYMAQTQKPIIMSTGMATERDIEHALKTIYEYHNKVVLLNCTSEYPCDIEHVNMNKMDTIKETWGTIVGYSGHTVGIQMPTVAVARGAKVVEKHITLHRHMRGSDHSASLEPEGLEKVVRDVRNTEKCMGDGKIEVKEYMKESKKKLARSLVLDKSIKEGEKLTENHLTLKSPGTGIIWRNRGKVVGLKAKDDYSADVLVEENMFR</sequence>
<dbReference type="Pfam" id="PF03102">
    <property type="entry name" value="NeuB"/>
    <property type="match status" value="1"/>
</dbReference>
<dbReference type="EMBL" id="JANUBB010000021">
    <property type="protein sequence ID" value="MCS3953307.1"/>
    <property type="molecule type" value="Genomic_DNA"/>
</dbReference>
<evidence type="ECO:0000313" key="2">
    <source>
        <dbReference type="EMBL" id="MCS3953307.1"/>
    </source>
</evidence>
<dbReference type="InterPro" id="IPR013785">
    <property type="entry name" value="Aldolase_TIM"/>
</dbReference>